<gene>
    <name evidence="1" type="ORF">VP01_1112g3</name>
</gene>
<dbReference type="EMBL" id="LAVV01001255">
    <property type="protein sequence ID" value="KNZ63684.1"/>
    <property type="molecule type" value="Genomic_DNA"/>
</dbReference>
<sequence>MTPHIFNTSWMIIYPSADVEMKEKITDKTLTLRCMVGWEVGCLCEPVKEKVFGQAFFFGIKLFFFGSRNHNLRCSCSSHPGSTHNILSLLVKFSLIQTTLKFVLCCTEWRIVCPHIPTSSSEFPTHLLSHSPSPLAIFFFLPVHSTSSCLTQNLQRTMNPLQLATPLQQSTDLPLMHKPKGLVYLRPGQRRLKSFLQILWPVLKPQRKEYFRFQKENHLKMLFVTILIKHGLSYCRNAYPMGARTPLPGEGQNPVWSIYRKGGSCRSQKFLQLMAWSTQKAEAGQRQQRKVSSKPAEIRFRGGVWFWGLKQVLEEDHRQGLLWRLLRRQAGPADTLWFHCGKLLDW</sequence>
<reference evidence="1 2" key="1">
    <citation type="submission" date="2015-08" db="EMBL/GenBank/DDBJ databases">
        <title>Next Generation Sequencing and Analysis of the Genome of Puccinia sorghi L Schw, the Causal Agent of Maize Common Rust.</title>
        <authorList>
            <person name="Rochi L."/>
            <person name="Burguener G."/>
            <person name="Darino M."/>
            <person name="Turjanski A."/>
            <person name="Kreff E."/>
            <person name="Dieguez M.J."/>
            <person name="Sacco F."/>
        </authorList>
    </citation>
    <scope>NUCLEOTIDE SEQUENCE [LARGE SCALE GENOMIC DNA]</scope>
    <source>
        <strain evidence="1 2">RO10H11247</strain>
    </source>
</reference>
<dbReference type="Proteomes" id="UP000037035">
    <property type="component" value="Unassembled WGS sequence"/>
</dbReference>
<dbReference type="VEuPathDB" id="FungiDB:VP01_1112g3"/>
<accession>A0A0L6VSL1</accession>
<keyword evidence="2" id="KW-1185">Reference proteome</keyword>
<evidence type="ECO:0000313" key="2">
    <source>
        <dbReference type="Proteomes" id="UP000037035"/>
    </source>
</evidence>
<evidence type="ECO:0000313" key="1">
    <source>
        <dbReference type="EMBL" id="KNZ63684.1"/>
    </source>
</evidence>
<comment type="caution">
    <text evidence="1">The sequence shown here is derived from an EMBL/GenBank/DDBJ whole genome shotgun (WGS) entry which is preliminary data.</text>
</comment>
<protein>
    <submittedName>
        <fullName evidence="1">Uncharacterized protein</fullName>
    </submittedName>
</protein>
<organism evidence="1 2">
    <name type="scientific">Puccinia sorghi</name>
    <dbReference type="NCBI Taxonomy" id="27349"/>
    <lineage>
        <taxon>Eukaryota</taxon>
        <taxon>Fungi</taxon>
        <taxon>Dikarya</taxon>
        <taxon>Basidiomycota</taxon>
        <taxon>Pucciniomycotina</taxon>
        <taxon>Pucciniomycetes</taxon>
        <taxon>Pucciniales</taxon>
        <taxon>Pucciniaceae</taxon>
        <taxon>Puccinia</taxon>
    </lineage>
</organism>
<proteinExistence type="predicted"/>
<dbReference type="AlphaFoldDB" id="A0A0L6VSL1"/>
<name>A0A0L6VSL1_9BASI</name>